<dbReference type="Pfam" id="PF09722">
    <property type="entry name" value="Xre_MbcA_ParS_C"/>
    <property type="match status" value="1"/>
</dbReference>
<evidence type="ECO:0000259" key="1">
    <source>
        <dbReference type="Pfam" id="PF09722"/>
    </source>
</evidence>
<dbReference type="EMBL" id="JAHWXS010000001">
    <property type="protein sequence ID" value="MFK5732257.1"/>
    <property type="molecule type" value="Genomic_DNA"/>
</dbReference>
<organism evidence="2 3">
    <name type="scientific">Pseudomonas urmiensis</name>
    <dbReference type="NCBI Taxonomy" id="2745493"/>
    <lineage>
        <taxon>Bacteria</taxon>
        <taxon>Pseudomonadati</taxon>
        <taxon>Pseudomonadota</taxon>
        <taxon>Gammaproteobacteria</taxon>
        <taxon>Pseudomonadales</taxon>
        <taxon>Pseudomonadaceae</taxon>
        <taxon>Pseudomonas</taxon>
    </lineage>
</organism>
<name>A0ABW8NQN0_9PSED</name>
<comment type="caution">
    <text evidence="2">The sequence shown here is derived from an EMBL/GenBank/DDBJ whole genome shotgun (WGS) entry which is preliminary data.</text>
</comment>
<gene>
    <name evidence="2" type="ORF">KW869_01890</name>
</gene>
<evidence type="ECO:0000313" key="2">
    <source>
        <dbReference type="EMBL" id="MFK5732257.1"/>
    </source>
</evidence>
<evidence type="ECO:0000313" key="3">
    <source>
        <dbReference type="Proteomes" id="UP001621534"/>
    </source>
</evidence>
<accession>A0ABW8NQN0</accession>
<keyword evidence="3" id="KW-1185">Reference proteome</keyword>
<feature type="domain" description="Antitoxin Xre/MbcA/ParS-like toxin-binding" evidence="1">
    <location>
        <begin position="5"/>
        <end position="54"/>
    </location>
</feature>
<protein>
    <submittedName>
        <fullName evidence="2">MbcA/ParS/Xre antitoxin family protein</fullName>
    </submittedName>
</protein>
<reference evidence="2 3" key="1">
    <citation type="journal article" date="2012" name="Plant Soil">
        <title>Screening of plant growth-promoting traits in arsenic-resistant bacteria isolated from the rhizosphere of soybean plants from Argentinean agricultural soil.</title>
        <authorList>
            <person name="Wevar Oller A.L."/>
            <person name="Talano M.A."/>
            <person name="Agostini E."/>
        </authorList>
    </citation>
    <scope>NUCLEOTIDE SEQUENCE [LARGE SCALE GENOMIC DNA]</scope>
    <source>
        <strain evidence="2 3">AW4</strain>
    </source>
</reference>
<sequence>MLSVAEEVFGDRHKAQRWLRKPVFELGHQAPCAVLCTSTGYSDAHAVLMRIDHGISG</sequence>
<proteinExistence type="predicted"/>
<dbReference type="Proteomes" id="UP001621534">
    <property type="component" value="Unassembled WGS sequence"/>
</dbReference>
<dbReference type="InterPro" id="IPR024467">
    <property type="entry name" value="Xre/MbcA/ParS-like_toxin-bd"/>
</dbReference>